<evidence type="ECO:0000259" key="17">
    <source>
        <dbReference type="PROSITE" id="PS51068"/>
    </source>
</evidence>
<keyword evidence="11" id="KW-0234">DNA repair</keyword>
<dbReference type="NCBIfam" id="TIGR00577">
    <property type="entry name" value="fpg"/>
    <property type="match status" value="1"/>
</dbReference>
<comment type="cofactor">
    <cofactor evidence="2">
        <name>Zn(2+)</name>
        <dbReference type="ChEBI" id="CHEBI:29105"/>
    </cofactor>
</comment>
<dbReference type="FunFam" id="1.10.8.50:FF:000003">
    <property type="entry name" value="Formamidopyrimidine-DNA glycosylase"/>
    <property type="match status" value="1"/>
</dbReference>
<dbReference type="Pfam" id="PF06831">
    <property type="entry name" value="H2TH"/>
    <property type="match status" value="1"/>
</dbReference>
<proteinExistence type="inferred from homology"/>
<dbReference type="InterPro" id="IPR035937">
    <property type="entry name" value="FPG_N"/>
</dbReference>
<feature type="domain" description="Formamidopyrimidine-DNA glycosylase catalytic" evidence="17">
    <location>
        <begin position="2"/>
        <end position="119"/>
    </location>
</feature>
<evidence type="ECO:0000256" key="10">
    <source>
        <dbReference type="ARBA" id="ARBA00023125"/>
    </source>
</evidence>
<dbReference type="InterPro" id="IPR010979">
    <property type="entry name" value="Ribosomal_uS13-like_H2TH"/>
</dbReference>
<dbReference type="SMART" id="SM01232">
    <property type="entry name" value="H2TH"/>
    <property type="match status" value="1"/>
</dbReference>
<dbReference type="Pfam" id="PF01149">
    <property type="entry name" value="Fapy_DNA_glyco"/>
    <property type="match status" value="1"/>
</dbReference>
<evidence type="ECO:0000256" key="9">
    <source>
        <dbReference type="ARBA" id="ARBA00022833"/>
    </source>
</evidence>
<dbReference type="CDD" id="cd08966">
    <property type="entry name" value="EcFpg-like_N"/>
    <property type="match status" value="1"/>
</dbReference>
<keyword evidence="12" id="KW-0456">Lyase</keyword>
<dbReference type="InterPro" id="IPR012319">
    <property type="entry name" value="FPG_cat"/>
</dbReference>
<comment type="similarity">
    <text evidence="3">Belongs to the FPG family.</text>
</comment>
<evidence type="ECO:0000256" key="7">
    <source>
        <dbReference type="ARBA" id="ARBA00022771"/>
    </source>
</evidence>
<feature type="domain" description="FPG-type" evidence="16">
    <location>
        <begin position="247"/>
        <end position="282"/>
    </location>
</feature>
<evidence type="ECO:0000313" key="18">
    <source>
        <dbReference type="EMBL" id="CAB4530848.1"/>
    </source>
</evidence>
<dbReference type="EMBL" id="CAEZSE010000021">
    <property type="protein sequence ID" value="CAB4530848.1"/>
    <property type="molecule type" value="Genomic_DNA"/>
</dbReference>
<dbReference type="Gene3D" id="1.10.8.50">
    <property type="match status" value="1"/>
</dbReference>
<evidence type="ECO:0000256" key="5">
    <source>
        <dbReference type="ARBA" id="ARBA00022723"/>
    </source>
</evidence>
<comment type="subunit">
    <text evidence="4">Monomer.</text>
</comment>
<dbReference type="SUPFAM" id="SSF81624">
    <property type="entry name" value="N-terminal domain of MutM-like DNA repair proteins"/>
    <property type="match status" value="1"/>
</dbReference>
<dbReference type="GO" id="GO:0003684">
    <property type="term" value="F:damaged DNA binding"/>
    <property type="evidence" value="ECO:0007669"/>
    <property type="project" value="InterPro"/>
</dbReference>
<dbReference type="NCBIfam" id="NF002211">
    <property type="entry name" value="PRK01103.1"/>
    <property type="match status" value="1"/>
</dbReference>
<comment type="catalytic activity">
    <reaction evidence="1">
        <text>Hydrolysis of DNA containing ring-opened 7-methylguanine residues, releasing 2,6-diamino-4-hydroxy-5-(N-methyl)formamidopyrimidine.</text>
        <dbReference type="EC" id="3.2.2.23"/>
    </reaction>
</comment>
<dbReference type="InterPro" id="IPR020629">
    <property type="entry name" value="FPG_Glyclase"/>
</dbReference>
<dbReference type="PANTHER" id="PTHR22993:SF9">
    <property type="entry name" value="FORMAMIDOPYRIMIDINE-DNA GLYCOSYLASE"/>
    <property type="match status" value="1"/>
</dbReference>
<dbReference type="GO" id="GO:0006284">
    <property type="term" value="P:base-excision repair"/>
    <property type="evidence" value="ECO:0007669"/>
    <property type="project" value="InterPro"/>
</dbReference>
<keyword evidence="7" id="KW-0863">Zinc-finger</keyword>
<keyword evidence="14" id="KW-0326">Glycosidase</keyword>
<dbReference type="PROSITE" id="PS51068">
    <property type="entry name" value="FPG_CAT"/>
    <property type="match status" value="1"/>
</dbReference>
<evidence type="ECO:0000256" key="15">
    <source>
        <dbReference type="ARBA" id="ARBA00044632"/>
    </source>
</evidence>
<evidence type="ECO:0000256" key="6">
    <source>
        <dbReference type="ARBA" id="ARBA00022763"/>
    </source>
</evidence>
<dbReference type="SMART" id="SM00898">
    <property type="entry name" value="Fapy_DNA_glyco"/>
    <property type="match status" value="1"/>
</dbReference>
<keyword evidence="10" id="KW-0238">DNA-binding</keyword>
<keyword evidence="9" id="KW-0862">Zinc</keyword>
<accession>A0A6J6AX37</accession>
<keyword evidence="6" id="KW-0227">DNA damage</keyword>
<evidence type="ECO:0000259" key="16">
    <source>
        <dbReference type="PROSITE" id="PS51066"/>
    </source>
</evidence>
<evidence type="ECO:0000256" key="11">
    <source>
        <dbReference type="ARBA" id="ARBA00023204"/>
    </source>
</evidence>
<comment type="catalytic activity">
    <reaction evidence="15">
        <text>2'-deoxyribonucleotide-(2'-deoxyribose 5'-phosphate)-2'-deoxyribonucleotide-DNA = a 3'-end 2'-deoxyribonucleotide-(2,3-dehydro-2,3-deoxyribose 5'-phosphate)-DNA + a 5'-end 5'-phospho-2'-deoxyribonucleoside-DNA + H(+)</text>
        <dbReference type="Rhea" id="RHEA:66592"/>
        <dbReference type="Rhea" id="RHEA-COMP:13180"/>
        <dbReference type="Rhea" id="RHEA-COMP:16897"/>
        <dbReference type="Rhea" id="RHEA-COMP:17067"/>
        <dbReference type="ChEBI" id="CHEBI:15378"/>
        <dbReference type="ChEBI" id="CHEBI:136412"/>
        <dbReference type="ChEBI" id="CHEBI:157695"/>
        <dbReference type="ChEBI" id="CHEBI:167181"/>
        <dbReference type="EC" id="4.2.99.18"/>
    </reaction>
</comment>
<keyword evidence="13" id="KW-0511">Multifunctional enzyme</keyword>
<evidence type="ECO:0000256" key="2">
    <source>
        <dbReference type="ARBA" id="ARBA00001947"/>
    </source>
</evidence>
<dbReference type="GO" id="GO:0140078">
    <property type="term" value="F:class I DNA-(apurinic or apyrimidinic site) endonuclease activity"/>
    <property type="evidence" value="ECO:0007669"/>
    <property type="project" value="UniProtKB-EC"/>
</dbReference>
<keyword evidence="8" id="KW-0378">Hydrolase</keyword>
<dbReference type="InterPro" id="IPR015886">
    <property type="entry name" value="H2TH_FPG"/>
</dbReference>
<dbReference type="HAMAP" id="MF_00103">
    <property type="entry name" value="Fapy_DNA_glycosyl"/>
    <property type="match status" value="1"/>
</dbReference>
<sequence>MPELPEVETVRRGLQENVVGRLVVKVEVGRERTVRRTSREALIDGLTGVQILSATRRGKYLICDLDSGQKLMMHLRMSGRLIIAKPNSVRPAHTHVVMHLAKSNVVVSELWFVDPRTFGEVVVFDPDLIETQMPDLANLGVDPLIDEFTPEILGELFKNRRGNLKALLLNQHFVAGIGNIYADEILHLAKLRPDRLPGRLTHVTLSRLHGAIVEVLNKAVNAGGSTLKDTQYVDLDGQTGSFQDQHRVYGRAGLPCLSCRKGRILMTVVAGRTTCYCSACQH</sequence>
<dbReference type="SUPFAM" id="SSF57716">
    <property type="entry name" value="Glucocorticoid receptor-like (DNA-binding domain)"/>
    <property type="match status" value="1"/>
</dbReference>
<dbReference type="GO" id="GO:0008270">
    <property type="term" value="F:zinc ion binding"/>
    <property type="evidence" value="ECO:0007669"/>
    <property type="project" value="UniProtKB-KW"/>
</dbReference>
<evidence type="ECO:0000256" key="12">
    <source>
        <dbReference type="ARBA" id="ARBA00023239"/>
    </source>
</evidence>
<dbReference type="PANTHER" id="PTHR22993">
    <property type="entry name" value="FORMAMIDOPYRIMIDINE-DNA GLYCOSYLASE"/>
    <property type="match status" value="1"/>
</dbReference>
<dbReference type="GO" id="GO:0034039">
    <property type="term" value="F:8-oxo-7,8-dihydroguanine DNA N-glycosylase activity"/>
    <property type="evidence" value="ECO:0007669"/>
    <property type="project" value="TreeGrafter"/>
</dbReference>
<dbReference type="InterPro" id="IPR000214">
    <property type="entry name" value="Znf_DNA_glyclase/AP_lyase"/>
</dbReference>
<dbReference type="SUPFAM" id="SSF46946">
    <property type="entry name" value="S13-like H2TH domain"/>
    <property type="match status" value="1"/>
</dbReference>
<dbReference type="PROSITE" id="PS51066">
    <property type="entry name" value="ZF_FPG_2"/>
    <property type="match status" value="1"/>
</dbReference>
<keyword evidence="5" id="KW-0479">Metal-binding</keyword>
<evidence type="ECO:0000256" key="14">
    <source>
        <dbReference type="ARBA" id="ARBA00023295"/>
    </source>
</evidence>
<protein>
    <submittedName>
        <fullName evidence="18">Unannotated protein</fullName>
    </submittedName>
</protein>
<evidence type="ECO:0000256" key="13">
    <source>
        <dbReference type="ARBA" id="ARBA00023268"/>
    </source>
</evidence>
<name>A0A6J6AX37_9ZZZZ</name>
<organism evidence="18">
    <name type="scientific">freshwater metagenome</name>
    <dbReference type="NCBI Taxonomy" id="449393"/>
    <lineage>
        <taxon>unclassified sequences</taxon>
        <taxon>metagenomes</taxon>
        <taxon>ecological metagenomes</taxon>
    </lineage>
</organism>
<evidence type="ECO:0000256" key="1">
    <source>
        <dbReference type="ARBA" id="ARBA00001668"/>
    </source>
</evidence>
<evidence type="ECO:0000256" key="3">
    <source>
        <dbReference type="ARBA" id="ARBA00009409"/>
    </source>
</evidence>
<dbReference type="AlphaFoldDB" id="A0A6J6AX37"/>
<gene>
    <name evidence="18" type="ORF">UFOPK1353_00228</name>
</gene>
<dbReference type="Gene3D" id="3.20.190.10">
    <property type="entry name" value="MutM-like, N-terminal"/>
    <property type="match status" value="1"/>
</dbReference>
<evidence type="ECO:0000256" key="4">
    <source>
        <dbReference type="ARBA" id="ARBA00011245"/>
    </source>
</evidence>
<evidence type="ECO:0000256" key="8">
    <source>
        <dbReference type="ARBA" id="ARBA00022801"/>
    </source>
</evidence>
<reference evidence="18" key="1">
    <citation type="submission" date="2020-05" db="EMBL/GenBank/DDBJ databases">
        <authorList>
            <person name="Chiriac C."/>
            <person name="Salcher M."/>
            <person name="Ghai R."/>
            <person name="Kavagutti S V."/>
        </authorList>
    </citation>
    <scope>NUCLEOTIDE SEQUENCE</scope>
</reference>